<keyword evidence="2" id="KW-0489">Methyltransferase</keyword>
<dbReference type="GO" id="GO:0008168">
    <property type="term" value="F:methyltransferase activity"/>
    <property type="evidence" value="ECO:0007669"/>
    <property type="project" value="UniProtKB-KW"/>
</dbReference>
<feature type="domain" description="Methyltransferase type 11" evidence="1">
    <location>
        <begin position="48"/>
        <end position="147"/>
    </location>
</feature>
<dbReference type="EMBL" id="VCYH01000012">
    <property type="protein sequence ID" value="MDN7025955.1"/>
    <property type="molecule type" value="Genomic_DNA"/>
</dbReference>
<protein>
    <submittedName>
        <fullName evidence="2">Class I SAM-dependent methyltransferase</fullName>
    </submittedName>
</protein>
<dbReference type="GO" id="GO:0032259">
    <property type="term" value="P:methylation"/>
    <property type="evidence" value="ECO:0007669"/>
    <property type="project" value="UniProtKB-KW"/>
</dbReference>
<keyword evidence="2" id="KW-0808">Transferase</keyword>
<dbReference type="SUPFAM" id="SSF53335">
    <property type="entry name" value="S-adenosyl-L-methionine-dependent methyltransferases"/>
    <property type="match status" value="1"/>
</dbReference>
<accession>A0ABT8MDM1</accession>
<comment type="caution">
    <text evidence="2">The sequence shown here is derived from an EMBL/GenBank/DDBJ whole genome shotgun (WGS) entry which is preliminary data.</text>
</comment>
<organism evidence="2 3">
    <name type="scientific">Methanoculleus frigidifontis</name>
    <dbReference type="NCBI Taxonomy" id="2584085"/>
    <lineage>
        <taxon>Archaea</taxon>
        <taxon>Methanobacteriati</taxon>
        <taxon>Methanobacteriota</taxon>
        <taxon>Stenosarchaea group</taxon>
        <taxon>Methanomicrobia</taxon>
        <taxon>Methanomicrobiales</taxon>
        <taxon>Methanomicrobiaceae</taxon>
        <taxon>Methanoculleus</taxon>
    </lineage>
</organism>
<proteinExistence type="predicted"/>
<dbReference type="Pfam" id="PF08241">
    <property type="entry name" value="Methyltransf_11"/>
    <property type="match status" value="1"/>
</dbReference>
<dbReference type="Proteomes" id="UP001168338">
    <property type="component" value="Unassembled WGS sequence"/>
</dbReference>
<dbReference type="InterPro" id="IPR029063">
    <property type="entry name" value="SAM-dependent_MTases_sf"/>
</dbReference>
<dbReference type="RefSeq" id="WP_301665154.1">
    <property type="nucleotide sequence ID" value="NZ_VCYH01000012.1"/>
</dbReference>
<keyword evidence="3" id="KW-1185">Reference proteome</keyword>
<evidence type="ECO:0000259" key="1">
    <source>
        <dbReference type="Pfam" id="PF08241"/>
    </source>
</evidence>
<dbReference type="CDD" id="cd02440">
    <property type="entry name" value="AdoMet_MTases"/>
    <property type="match status" value="1"/>
</dbReference>
<gene>
    <name evidence="2" type="ORF">FGU65_13855</name>
</gene>
<dbReference type="InterPro" id="IPR013216">
    <property type="entry name" value="Methyltransf_11"/>
</dbReference>
<dbReference type="Gene3D" id="3.40.50.150">
    <property type="entry name" value="Vaccinia Virus protein VP39"/>
    <property type="match status" value="1"/>
</dbReference>
<evidence type="ECO:0000313" key="3">
    <source>
        <dbReference type="Proteomes" id="UP001168338"/>
    </source>
</evidence>
<sequence length="187" mass="20746">MAVAAGTAVRMSDGHFRLMSLAFRIRDLIRPPEKMLAQFGIREGMTVVDYGCGPGSYIKTVSDLVGPDGTVYAVDVHDLAVEAVSRRIETEGLANVVPALAKGYDSGLPDGAADLIYALDMFFMVEDTDTFLAELWRITKPDGVLIVDDGHQPREKTRRAIRESGSWTIEEEKREYLRCRPVLPNRT</sequence>
<evidence type="ECO:0000313" key="2">
    <source>
        <dbReference type="EMBL" id="MDN7025955.1"/>
    </source>
</evidence>
<name>A0ABT8MDM1_9EURY</name>
<reference evidence="2" key="1">
    <citation type="submission" date="2019-05" db="EMBL/GenBank/DDBJ databases">
        <title>Methanoculleus sp. FWC-SCC1, a methanogenic archaeon isolated from deep marine cold seep.</title>
        <authorList>
            <person name="Chen Y.-W."/>
            <person name="Chen S.-C."/>
            <person name="Teng N.-H."/>
            <person name="Lai M.-C."/>
        </authorList>
    </citation>
    <scope>NUCLEOTIDE SEQUENCE</scope>
    <source>
        <strain evidence="2">FWC-SCC1</strain>
    </source>
</reference>